<evidence type="ECO:0008006" key="4">
    <source>
        <dbReference type="Google" id="ProtNLM"/>
    </source>
</evidence>
<reference evidence="2 3" key="1">
    <citation type="submission" date="2021-01" db="EMBL/GenBank/DDBJ databases">
        <title>WGS of actinomycetes isolated from Thailand.</title>
        <authorList>
            <person name="Thawai C."/>
        </authorList>
    </citation>
    <scope>NUCLEOTIDE SEQUENCE [LARGE SCALE GENOMIC DNA]</scope>
    <source>
        <strain evidence="2 3">LPG 2</strain>
    </source>
</reference>
<organism evidence="2 3">
    <name type="scientific">Nocardia acididurans</name>
    <dbReference type="NCBI Taxonomy" id="2802282"/>
    <lineage>
        <taxon>Bacteria</taxon>
        <taxon>Bacillati</taxon>
        <taxon>Actinomycetota</taxon>
        <taxon>Actinomycetes</taxon>
        <taxon>Mycobacteriales</taxon>
        <taxon>Nocardiaceae</taxon>
        <taxon>Nocardia</taxon>
    </lineage>
</organism>
<keyword evidence="3" id="KW-1185">Reference proteome</keyword>
<dbReference type="RefSeq" id="WP_201958184.1">
    <property type="nucleotide sequence ID" value="NZ_JAERRJ010000023.1"/>
</dbReference>
<dbReference type="Pfam" id="PF06411">
    <property type="entry name" value="HdeA"/>
    <property type="match status" value="1"/>
</dbReference>
<dbReference type="Proteomes" id="UP000602198">
    <property type="component" value="Unassembled WGS sequence"/>
</dbReference>
<gene>
    <name evidence="2" type="ORF">JK358_37275</name>
</gene>
<comment type="caution">
    <text evidence="2">The sequence shown here is derived from an EMBL/GenBank/DDBJ whole genome shotgun (WGS) entry which is preliminary data.</text>
</comment>
<sequence length="144" mass="14750">MIAMRDPGAWLGSVRRMNRGGFRVGVLIAAAAVVAAGLAACGSDVEGTAEAPSSSAAGLTVRASTTTRTSAPAGPSAVAPTGDLTTMTCTEFLKLDGSTQKSTLTTLADQLGYATKVNPNNYLIVQSLCKTDESKLVKDWLGRA</sequence>
<evidence type="ECO:0000313" key="2">
    <source>
        <dbReference type="EMBL" id="MBL1080064.1"/>
    </source>
</evidence>
<evidence type="ECO:0000256" key="1">
    <source>
        <dbReference type="SAM" id="MobiDB-lite"/>
    </source>
</evidence>
<protein>
    <recommendedName>
        <fullName evidence="4">DUF732 domain-containing protein</fullName>
    </recommendedName>
</protein>
<dbReference type="EMBL" id="JAERRJ010000023">
    <property type="protein sequence ID" value="MBL1080064.1"/>
    <property type="molecule type" value="Genomic_DNA"/>
</dbReference>
<name>A0ABS1MK76_9NOCA</name>
<dbReference type="InterPro" id="IPR010486">
    <property type="entry name" value="HNS-dep_expression_A/B"/>
</dbReference>
<accession>A0ABS1MK76</accession>
<proteinExistence type="predicted"/>
<feature type="region of interest" description="Disordered" evidence="1">
    <location>
        <begin position="47"/>
        <end position="82"/>
    </location>
</feature>
<feature type="compositionally biased region" description="Low complexity" evidence="1">
    <location>
        <begin position="62"/>
        <end position="77"/>
    </location>
</feature>
<evidence type="ECO:0000313" key="3">
    <source>
        <dbReference type="Proteomes" id="UP000602198"/>
    </source>
</evidence>